<evidence type="ECO:0008006" key="4">
    <source>
        <dbReference type="Google" id="ProtNLM"/>
    </source>
</evidence>
<sequence length="324" mass="34518">MSMRHFALLLGLTTAGTATLLAPLPTRAASCETGDLFDFSSIQFIATQPIASNNCLRLFGKRTDPTPQGFVGYGAGHIETSLNSPGNPAPYYAAGIDFSPENLVNPLGATRAATLLNNITGFSNFSTFLTNNSIDVDRIGFSFGPKNGDFTKSWNLGDDINGQNYFSSPTSSLEERIYAANPKEVESFLLLDTTKILSFGYSDIYSFLEYGATTAPSDDTEAIISDPFTVSKVAGLLGEFDGLANAFLADVGSNKVQLVSEDAAVVPDGVFVDPSLGNLNPVISIQFPLQLRIVSTPDPSVTLGLMSLGIIAVGCRLKNKIRKE</sequence>
<protein>
    <recommendedName>
        <fullName evidence="4">PEP-CTERM sorting domain-containing protein</fullName>
    </recommendedName>
</protein>
<keyword evidence="1" id="KW-0732">Signal</keyword>
<proteinExistence type="predicted"/>
<comment type="caution">
    <text evidence="2">The sequence shown here is derived from an EMBL/GenBank/DDBJ whole genome shotgun (WGS) entry which is preliminary data.</text>
</comment>
<name>A0A0A1VVG5_MICAE</name>
<evidence type="ECO:0000313" key="3">
    <source>
        <dbReference type="Proteomes" id="UP000030321"/>
    </source>
</evidence>
<organism evidence="2 3">
    <name type="scientific">Microcystis aeruginosa NIES-44</name>
    <dbReference type="NCBI Taxonomy" id="449439"/>
    <lineage>
        <taxon>Bacteria</taxon>
        <taxon>Bacillati</taxon>
        <taxon>Cyanobacteriota</taxon>
        <taxon>Cyanophyceae</taxon>
        <taxon>Oscillatoriophycideae</taxon>
        <taxon>Chroococcales</taxon>
        <taxon>Microcystaceae</taxon>
        <taxon>Microcystis</taxon>
    </lineage>
</organism>
<accession>A0A0A1VVG5</accession>
<gene>
    <name evidence="2" type="ORF">N44_02125</name>
</gene>
<reference evidence="3" key="1">
    <citation type="journal article" date="2015" name="Genome">
        <title>Whole Genome Sequence of the Non-Microcystin-Producing Microcystis aeruginosa Strain NIES-44.</title>
        <authorList>
            <person name="Okano K."/>
            <person name="Miyata N."/>
            <person name="Ozaki Y."/>
        </authorList>
    </citation>
    <scope>NUCLEOTIDE SEQUENCE [LARGE SCALE GENOMIC DNA]</scope>
    <source>
        <strain evidence="3">NIES-44</strain>
    </source>
</reference>
<dbReference type="RefSeq" id="WP_045359200.1">
    <property type="nucleotide sequence ID" value="NZ_BBPA01000039.1"/>
</dbReference>
<dbReference type="Proteomes" id="UP000030321">
    <property type="component" value="Unassembled WGS sequence"/>
</dbReference>
<dbReference type="EMBL" id="BBPA01000039">
    <property type="protein sequence ID" value="GAL93438.1"/>
    <property type="molecule type" value="Genomic_DNA"/>
</dbReference>
<feature type="signal peptide" evidence="1">
    <location>
        <begin position="1"/>
        <end position="28"/>
    </location>
</feature>
<evidence type="ECO:0000313" key="2">
    <source>
        <dbReference type="EMBL" id="GAL93438.1"/>
    </source>
</evidence>
<evidence type="ECO:0000256" key="1">
    <source>
        <dbReference type="SAM" id="SignalP"/>
    </source>
</evidence>
<feature type="chain" id="PRO_5001981607" description="PEP-CTERM sorting domain-containing protein" evidence="1">
    <location>
        <begin position="29"/>
        <end position="324"/>
    </location>
</feature>
<dbReference type="AlphaFoldDB" id="A0A0A1VVG5"/>